<dbReference type="PANTHER" id="PTHR45418:SF1">
    <property type="entry name" value="CANCER_TESTIS ANTIGEN 55"/>
    <property type="match status" value="1"/>
</dbReference>
<evidence type="ECO:0000256" key="6">
    <source>
        <dbReference type="ARBA" id="ARBA00022806"/>
    </source>
</evidence>
<organism evidence="12 13">
    <name type="scientific">Stichopus japonicus</name>
    <name type="common">Sea cucumber</name>
    <dbReference type="NCBI Taxonomy" id="307972"/>
    <lineage>
        <taxon>Eukaryota</taxon>
        <taxon>Metazoa</taxon>
        <taxon>Echinodermata</taxon>
        <taxon>Eleutherozoa</taxon>
        <taxon>Echinozoa</taxon>
        <taxon>Holothuroidea</taxon>
        <taxon>Aspidochirotacea</taxon>
        <taxon>Aspidochirotida</taxon>
        <taxon>Stichopodidae</taxon>
        <taxon>Apostichopus</taxon>
    </lineage>
</organism>
<keyword evidence="6 12" id="KW-0347">Helicase</keyword>
<feature type="domain" description="Helicase MOV-10 Ig-like" evidence="9">
    <location>
        <begin position="162"/>
        <end position="281"/>
    </location>
</feature>
<dbReference type="GO" id="GO:0016787">
    <property type="term" value="F:hydrolase activity"/>
    <property type="evidence" value="ECO:0007669"/>
    <property type="project" value="UniProtKB-KW"/>
</dbReference>
<keyword evidence="13" id="KW-1185">Reference proteome</keyword>
<keyword evidence="4" id="KW-0547">Nucleotide-binding</keyword>
<dbReference type="InterPro" id="IPR049077">
    <property type="entry name" value="MOV-10_Ig-like"/>
</dbReference>
<dbReference type="OrthoDB" id="6513042at2759"/>
<dbReference type="Pfam" id="PF13086">
    <property type="entry name" value="AAA_11"/>
    <property type="match status" value="2"/>
</dbReference>
<evidence type="ECO:0000256" key="5">
    <source>
        <dbReference type="ARBA" id="ARBA00022801"/>
    </source>
</evidence>
<dbReference type="SUPFAM" id="SSF52540">
    <property type="entry name" value="P-loop containing nucleoside triphosphate hydrolases"/>
    <property type="match status" value="1"/>
</dbReference>
<dbReference type="InterPro" id="IPR027417">
    <property type="entry name" value="P-loop_NTPase"/>
</dbReference>
<dbReference type="STRING" id="307972.A0A2G8KHX6"/>
<evidence type="ECO:0000256" key="1">
    <source>
        <dbReference type="ARBA" id="ARBA00004496"/>
    </source>
</evidence>
<comment type="similarity">
    <text evidence="2">Belongs to the DNA2/NAM7 helicase family. SDE3 subfamily.</text>
</comment>
<dbReference type="CDD" id="cd18038">
    <property type="entry name" value="DEXXQc_Helz-like"/>
    <property type="match status" value="1"/>
</dbReference>
<accession>A0A2G8KHX6</accession>
<dbReference type="InterPro" id="IPR049080">
    <property type="entry name" value="MOV-10-like_beta-barrel"/>
</dbReference>
<feature type="domain" description="DNA2/NAM7 helicase helicase" evidence="8">
    <location>
        <begin position="532"/>
        <end position="631"/>
    </location>
</feature>
<dbReference type="InterPro" id="IPR049079">
    <property type="entry name" value="Mov-10_helical"/>
</dbReference>
<keyword evidence="3" id="KW-0963">Cytoplasm</keyword>
<dbReference type="AlphaFoldDB" id="A0A2G8KHX6"/>
<sequence length="740" mass="83595">MVGRKRRKPRVIDPTKISELGKQFFQYVTDKDEDWQRNMKKNDLRTCFMEEYKPWLLQDGQKPAYNFSTMIFYLRKQKKVKVIKNSGEVFYFEQTGYASVDQHRLFQRLEVEGKPKDRQFPSRCEVCGVMSNSESQQKDHLRGARHRLNLTTLAIRKLQDPLLGDKHGVTIGNRDSLAVVDGKITVSCVQDDVKIVRLFVSCSDQAVSLELVTLLSQDSRLYITDEDGLTEGKVTLNFDPGQEYEITLRCECQDFGEIRAPVAFGFKLQSTKELFHIFRVVIFSVAGGEDRDILTPSAPYSRTSKVALTPRSSNVLSGTPFTFSGKGKLPQKINMDNYYIPDQVSKSLNSNNPGRIESLQDPLSEENYSQKFENLLYAEEHQMKVDIRRYDKKAAEMSKSRTHVGLLNLKVPGLAENRPSVLRGDHLYATHSDGSRDKSYRGYVHHIEQEVVSLSFHADLVHSFIDKMKFDIQFTFSRFPLKLQHFAVDSERMDMDEMKAILFPTPKELQGTDPEELQTLRQRQLFNRTLASNTEQVQAVYHILRGSSLPAPYLVFGPPGTGKTVTVVEAMKQVYHQIPGSFILACAPSNSAADLIAKRLLDTGPVAKSHLLRMSALSRSWEAVDPDLKKFKVCLNYDDQGHVVFPGIDALKEKRIVVVTMVTAGRLVLADSFKDHFTHIFLDEAGHAIEPEALISVTGLLPKDGQLVLAGDPKQLGPVLRSPISKQNGLGELLFTLTGE</sequence>
<evidence type="ECO:0000256" key="3">
    <source>
        <dbReference type="ARBA" id="ARBA00022490"/>
    </source>
</evidence>
<evidence type="ECO:0000313" key="13">
    <source>
        <dbReference type="Proteomes" id="UP000230750"/>
    </source>
</evidence>
<feature type="domain" description="DNA2/NAM7 helicase helicase" evidence="8">
    <location>
        <begin position="650"/>
        <end position="722"/>
    </location>
</feature>
<dbReference type="GO" id="GO:0005524">
    <property type="term" value="F:ATP binding"/>
    <property type="evidence" value="ECO:0007669"/>
    <property type="project" value="UniProtKB-KW"/>
</dbReference>
<evidence type="ECO:0000259" key="8">
    <source>
        <dbReference type="Pfam" id="PF13086"/>
    </source>
</evidence>
<name>A0A2G8KHX6_STIJA</name>
<dbReference type="PANTHER" id="PTHR45418">
    <property type="entry name" value="CANCER/TESTIS ANTIGEN 55"/>
    <property type="match status" value="1"/>
</dbReference>
<keyword evidence="7" id="KW-0067">ATP-binding</keyword>
<evidence type="ECO:0000256" key="4">
    <source>
        <dbReference type="ARBA" id="ARBA00022741"/>
    </source>
</evidence>
<reference evidence="12 13" key="1">
    <citation type="journal article" date="2017" name="PLoS Biol.">
        <title>The sea cucumber genome provides insights into morphological evolution and visceral regeneration.</title>
        <authorList>
            <person name="Zhang X."/>
            <person name="Sun L."/>
            <person name="Yuan J."/>
            <person name="Sun Y."/>
            <person name="Gao Y."/>
            <person name="Zhang L."/>
            <person name="Li S."/>
            <person name="Dai H."/>
            <person name="Hamel J.F."/>
            <person name="Liu C."/>
            <person name="Yu Y."/>
            <person name="Liu S."/>
            <person name="Lin W."/>
            <person name="Guo K."/>
            <person name="Jin S."/>
            <person name="Xu P."/>
            <person name="Storey K.B."/>
            <person name="Huan P."/>
            <person name="Zhang T."/>
            <person name="Zhou Y."/>
            <person name="Zhang J."/>
            <person name="Lin C."/>
            <person name="Li X."/>
            <person name="Xing L."/>
            <person name="Huo D."/>
            <person name="Sun M."/>
            <person name="Wang L."/>
            <person name="Mercier A."/>
            <person name="Li F."/>
            <person name="Yang H."/>
            <person name="Xiang J."/>
        </authorList>
    </citation>
    <scope>NUCLEOTIDE SEQUENCE [LARGE SCALE GENOMIC DNA]</scope>
    <source>
        <strain evidence="12">Shaxun</strain>
        <tissue evidence="12">Muscle</tissue>
    </source>
</reference>
<feature type="domain" description="Helicase MOV-10-like beta-barrel" evidence="10">
    <location>
        <begin position="390"/>
        <end position="474"/>
    </location>
</feature>
<protein>
    <submittedName>
        <fullName evidence="12">Putative helicase MOV-10</fullName>
    </submittedName>
</protein>
<feature type="domain" description="Helicase MOV-10 helical" evidence="11">
    <location>
        <begin position="357"/>
        <end position="389"/>
    </location>
</feature>
<evidence type="ECO:0000256" key="7">
    <source>
        <dbReference type="ARBA" id="ARBA00022840"/>
    </source>
</evidence>
<dbReference type="GO" id="GO:0003723">
    <property type="term" value="F:RNA binding"/>
    <property type="evidence" value="ECO:0007669"/>
    <property type="project" value="InterPro"/>
</dbReference>
<evidence type="ECO:0000256" key="2">
    <source>
        <dbReference type="ARBA" id="ARBA00005601"/>
    </source>
</evidence>
<dbReference type="SUPFAM" id="SSF57667">
    <property type="entry name" value="beta-beta-alpha zinc fingers"/>
    <property type="match status" value="1"/>
</dbReference>
<dbReference type="Pfam" id="PF21633">
    <property type="entry name" value="MOV-10_Ig-like"/>
    <property type="match status" value="1"/>
</dbReference>
<dbReference type="Gene3D" id="3.40.50.300">
    <property type="entry name" value="P-loop containing nucleotide triphosphate hydrolases"/>
    <property type="match status" value="1"/>
</dbReference>
<gene>
    <name evidence="12" type="ORF">BSL78_15551</name>
</gene>
<evidence type="ECO:0000313" key="12">
    <source>
        <dbReference type="EMBL" id="PIK47597.1"/>
    </source>
</evidence>
<evidence type="ECO:0000259" key="11">
    <source>
        <dbReference type="Pfam" id="PF21635"/>
    </source>
</evidence>
<comment type="subcellular location">
    <subcellularLocation>
        <location evidence="1">Cytoplasm</location>
    </subcellularLocation>
</comment>
<dbReference type="Gene3D" id="3.30.160.60">
    <property type="entry name" value="Classic Zinc Finger"/>
    <property type="match status" value="1"/>
</dbReference>
<evidence type="ECO:0000259" key="10">
    <source>
        <dbReference type="Pfam" id="PF21634"/>
    </source>
</evidence>
<dbReference type="InterPro" id="IPR036236">
    <property type="entry name" value="Znf_C2H2_sf"/>
</dbReference>
<proteinExistence type="inferred from homology"/>
<dbReference type="GO" id="GO:0005737">
    <property type="term" value="C:cytoplasm"/>
    <property type="evidence" value="ECO:0007669"/>
    <property type="project" value="UniProtKB-SubCell"/>
</dbReference>
<dbReference type="EMBL" id="MRZV01000572">
    <property type="protein sequence ID" value="PIK47597.1"/>
    <property type="molecule type" value="Genomic_DNA"/>
</dbReference>
<keyword evidence="5" id="KW-0378">Hydrolase</keyword>
<dbReference type="Proteomes" id="UP000230750">
    <property type="component" value="Unassembled WGS sequence"/>
</dbReference>
<dbReference type="Pfam" id="PF21634">
    <property type="entry name" value="MOV-10_beta-barrel"/>
    <property type="match status" value="1"/>
</dbReference>
<dbReference type="Pfam" id="PF21635">
    <property type="entry name" value="Mov-10_helical"/>
    <property type="match status" value="1"/>
</dbReference>
<dbReference type="InterPro" id="IPR041677">
    <property type="entry name" value="DNA2/NAM7_AAA_11"/>
</dbReference>
<dbReference type="InterPro" id="IPR026122">
    <property type="entry name" value="MOV-10/SDE3_DEXXQ/H-box"/>
</dbReference>
<evidence type="ECO:0000259" key="9">
    <source>
        <dbReference type="Pfam" id="PF21633"/>
    </source>
</evidence>
<dbReference type="GO" id="GO:0032574">
    <property type="term" value="F:5'-3' RNA helicase activity"/>
    <property type="evidence" value="ECO:0007669"/>
    <property type="project" value="InterPro"/>
</dbReference>
<comment type="caution">
    <text evidence="12">The sequence shown here is derived from an EMBL/GenBank/DDBJ whole genome shotgun (WGS) entry which is preliminary data.</text>
</comment>